<organism evidence="2 3">
    <name type="scientific">Scheffersomyces spartinae</name>
    <dbReference type="NCBI Taxonomy" id="45513"/>
    <lineage>
        <taxon>Eukaryota</taxon>
        <taxon>Fungi</taxon>
        <taxon>Dikarya</taxon>
        <taxon>Ascomycota</taxon>
        <taxon>Saccharomycotina</taxon>
        <taxon>Pichiomycetes</taxon>
        <taxon>Debaryomycetaceae</taxon>
        <taxon>Scheffersomyces</taxon>
    </lineage>
</organism>
<evidence type="ECO:0000256" key="1">
    <source>
        <dbReference type="SAM" id="MobiDB-lite"/>
    </source>
</evidence>
<comment type="caution">
    <text evidence="2">The sequence shown here is derived from an EMBL/GenBank/DDBJ whole genome shotgun (WGS) entry which is preliminary data.</text>
</comment>
<dbReference type="OrthoDB" id="3980909at2759"/>
<reference evidence="2" key="1">
    <citation type="submission" date="2021-03" db="EMBL/GenBank/DDBJ databases">
        <authorList>
            <person name="Palmer J.M."/>
        </authorList>
    </citation>
    <scope>NUCLEOTIDE SEQUENCE</scope>
    <source>
        <strain evidence="2">ARV_011</strain>
    </source>
</reference>
<name>A0A9P7VBJ5_9ASCO</name>
<dbReference type="EMBL" id="JAHMUF010000005">
    <property type="protein sequence ID" value="KAG7194857.1"/>
    <property type="molecule type" value="Genomic_DNA"/>
</dbReference>
<feature type="region of interest" description="Disordered" evidence="1">
    <location>
        <begin position="73"/>
        <end position="114"/>
    </location>
</feature>
<dbReference type="Proteomes" id="UP000790833">
    <property type="component" value="Unassembled WGS sequence"/>
</dbReference>
<feature type="compositionally biased region" description="Low complexity" evidence="1">
    <location>
        <begin position="99"/>
        <end position="108"/>
    </location>
</feature>
<dbReference type="AlphaFoldDB" id="A0A9P7VBJ5"/>
<keyword evidence="3" id="KW-1185">Reference proteome</keyword>
<evidence type="ECO:0000313" key="3">
    <source>
        <dbReference type="Proteomes" id="UP000790833"/>
    </source>
</evidence>
<dbReference type="GeneID" id="66117335"/>
<accession>A0A9P7VBJ5</accession>
<dbReference type="RefSeq" id="XP_043050404.1">
    <property type="nucleotide sequence ID" value="XM_043194653.1"/>
</dbReference>
<evidence type="ECO:0000313" key="2">
    <source>
        <dbReference type="EMBL" id="KAG7194857.1"/>
    </source>
</evidence>
<proteinExistence type="predicted"/>
<sequence>MRSGKGNFFDNLSFAILTKPQQSTLEDEEIQRANKKAKPSRETPFFRNVNFNSRSTTFDEYFSYDLFEENEDGKIDTSLPMTPSRSSNGDEDEDPISSPPISYSPPSSAQDDDVKKEDLFTSNFNNNDNNNNGVSPFSMAPKMRFDYRQKIDELLNLSLSASTTTNNSIATAHARNSGAGVDVWKCLNNTCLLSGKASEMLGSGNIVLTDFLL</sequence>
<feature type="region of interest" description="Disordered" evidence="1">
    <location>
        <begin position="22"/>
        <end position="44"/>
    </location>
</feature>
<protein>
    <submittedName>
        <fullName evidence="2">Uncharacterized protein</fullName>
    </submittedName>
</protein>
<gene>
    <name evidence="2" type="ORF">KQ657_003961</name>
</gene>